<evidence type="ECO:0000259" key="3">
    <source>
        <dbReference type="PROSITE" id="PS01180"/>
    </source>
</evidence>
<evidence type="ECO:0000256" key="1">
    <source>
        <dbReference type="ARBA" id="ARBA00023157"/>
    </source>
</evidence>
<dbReference type="EMBL" id="GL732622">
    <property type="protein sequence ID" value="EFX70294.1"/>
    <property type="molecule type" value="Genomic_DNA"/>
</dbReference>
<protein>
    <recommendedName>
        <fullName evidence="3">CUB domain-containing protein</fullName>
    </recommendedName>
</protein>
<dbReference type="STRING" id="6669.E9HD11"/>
<name>E9HD11_DAPPU</name>
<dbReference type="PROSITE" id="PS01180">
    <property type="entry name" value="CUB"/>
    <property type="match status" value="1"/>
</dbReference>
<dbReference type="KEGG" id="dpx:DAPPUDRAFT_112776"/>
<dbReference type="InterPro" id="IPR000859">
    <property type="entry name" value="CUB_dom"/>
</dbReference>
<feature type="domain" description="CUB" evidence="3">
    <location>
        <begin position="333"/>
        <end position="475"/>
    </location>
</feature>
<sequence length="477" mass="52584">MYHNHNVKVQPPEYRLHKTEQSGRSFTMVHDKACDNNNNDEQPPAIAREDSEDYFDKSHEILLDTWNYGKSLYYEPSALLSVYDGLYRHPEGRTLSNRHQPFINPFTNYFLSRRNYQVKNQHVESRFVLSNLLNTAFFNNRFSPANTFRPFGRLSVRQPLLDSCLTASGDSGICAPGSVCSLFGGRPSGSCSLGKTCCINAINTCGATVTLNNTYWQSPSVAVNAPTICALNIKLDNNFVEQLGKPICQIRLDFVSFTIAQPTGGTCTDTFQVGGATTVAPITCGDNSGQHMYLDVPSSDVTSTDVQLMFNFATGTATPSSRSWNIKISLLPCGADYLAPVDCLQYFTAPTGRVSSFNWRDVPVSAIRQLNNQNYNICFRTELIDRQGYCTYDYLGIGSATDSATGLMGDRFCGEKLNTARAPGFNSSIQLCTKSKPFKVTFVTDGTEAAVVAPALVMVPADTNNVGFCLDYQERAN</sequence>
<evidence type="ECO:0000313" key="4">
    <source>
        <dbReference type="EMBL" id="EFX70294.1"/>
    </source>
</evidence>
<evidence type="ECO:0000256" key="2">
    <source>
        <dbReference type="PROSITE-ProRule" id="PRU00059"/>
    </source>
</evidence>
<dbReference type="InterPro" id="IPR058698">
    <property type="entry name" value="CUB_metazoa"/>
</dbReference>
<dbReference type="OrthoDB" id="6479909at2759"/>
<dbReference type="AlphaFoldDB" id="E9HD11"/>
<dbReference type="Pfam" id="PF26080">
    <property type="entry name" value="CUB_animal"/>
    <property type="match status" value="1"/>
</dbReference>
<evidence type="ECO:0000313" key="5">
    <source>
        <dbReference type="Proteomes" id="UP000000305"/>
    </source>
</evidence>
<dbReference type="InParanoid" id="E9HD11"/>
<reference evidence="4 5" key="1">
    <citation type="journal article" date="2011" name="Science">
        <title>The ecoresponsive genome of Daphnia pulex.</title>
        <authorList>
            <person name="Colbourne J.K."/>
            <person name="Pfrender M.E."/>
            <person name="Gilbert D."/>
            <person name="Thomas W.K."/>
            <person name="Tucker A."/>
            <person name="Oakley T.H."/>
            <person name="Tokishita S."/>
            <person name="Aerts A."/>
            <person name="Arnold G.J."/>
            <person name="Basu M.K."/>
            <person name="Bauer D.J."/>
            <person name="Caceres C.E."/>
            <person name="Carmel L."/>
            <person name="Casola C."/>
            <person name="Choi J.H."/>
            <person name="Detter J.C."/>
            <person name="Dong Q."/>
            <person name="Dusheyko S."/>
            <person name="Eads B.D."/>
            <person name="Frohlich T."/>
            <person name="Geiler-Samerotte K.A."/>
            <person name="Gerlach D."/>
            <person name="Hatcher P."/>
            <person name="Jogdeo S."/>
            <person name="Krijgsveld J."/>
            <person name="Kriventseva E.V."/>
            <person name="Kultz D."/>
            <person name="Laforsch C."/>
            <person name="Lindquist E."/>
            <person name="Lopez J."/>
            <person name="Manak J.R."/>
            <person name="Muller J."/>
            <person name="Pangilinan J."/>
            <person name="Patwardhan R.P."/>
            <person name="Pitluck S."/>
            <person name="Pritham E.J."/>
            <person name="Rechtsteiner A."/>
            <person name="Rho M."/>
            <person name="Rogozin I.B."/>
            <person name="Sakarya O."/>
            <person name="Salamov A."/>
            <person name="Schaack S."/>
            <person name="Shapiro H."/>
            <person name="Shiga Y."/>
            <person name="Skalitzky C."/>
            <person name="Smith Z."/>
            <person name="Souvorov A."/>
            <person name="Sung W."/>
            <person name="Tang Z."/>
            <person name="Tsuchiya D."/>
            <person name="Tu H."/>
            <person name="Vos H."/>
            <person name="Wang M."/>
            <person name="Wolf Y.I."/>
            <person name="Yamagata H."/>
            <person name="Yamada T."/>
            <person name="Ye Y."/>
            <person name="Shaw J.R."/>
            <person name="Andrews J."/>
            <person name="Crease T.J."/>
            <person name="Tang H."/>
            <person name="Lucas S.M."/>
            <person name="Robertson H.M."/>
            <person name="Bork P."/>
            <person name="Koonin E.V."/>
            <person name="Zdobnov E.M."/>
            <person name="Grigoriev I.V."/>
            <person name="Lynch M."/>
            <person name="Boore J.L."/>
        </authorList>
    </citation>
    <scope>NUCLEOTIDE SEQUENCE [LARGE SCALE GENOMIC DNA]</scope>
</reference>
<dbReference type="PhylomeDB" id="E9HD11"/>
<dbReference type="HOGENOM" id="CLU_022631_1_1_1"/>
<gene>
    <name evidence="4" type="ORF">DAPPUDRAFT_112776</name>
</gene>
<dbReference type="PANTHER" id="PTHR33236:SF5">
    <property type="entry name" value="CUB DOMAIN-CONTAINING PROTEIN"/>
    <property type="match status" value="1"/>
</dbReference>
<proteinExistence type="predicted"/>
<comment type="caution">
    <text evidence="2">Lacks conserved residue(s) required for the propagation of feature annotation.</text>
</comment>
<keyword evidence="5" id="KW-1185">Reference proteome</keyword>
<keyword evidence="1" id="KW-1015">Disulfide bond</keyword>
<accession>E9HD11</accession>
<dbReference type="PANTHER" id="PTHR33236">
    <property type="entry name" value="INTRAFLAGELLAR TRANSPORT PROTEIN 122 FAMILY PROTEIN-RELATED"/>
    <property type="match status" value="1"/>
</dbReference>
<organism evidence="4 5">
    <name type="scientific">Daphnia pulex</name>
    <name type="common">Water flea</name>
    <dbReference type="NCBI Taxonomy" id="6669"/>
    <lineage>
        <taxon>Eukaryota</taxon>
        <taxon>Metazoa</taxon>
        <taxon>Ecdysozoa</taxon>
        <taxon>Arthropoda</taxon>
        <taxon>Crustacea</taxon>
        <taxon>Branchiopoda</taxon>
        <taxon>Diplostraca</taxon>
        <taxon>Cladocera</taxon>
        <taxon>Anomopoda</taxon>
        <taxon>Daphniidae</taxon>
        <taxon>Daphnia</taxon>
    </lineage>
</organism>
<dbReference type="Proteomes" id="UP000000305">
    <property type="component" value="Unassembled WGS sequence"/>
</dbReference>